<dbReference type="GO" id="GO:0016614">
    <property type="term" value="F:oxidoreductase activity, acting on CH-OH group of donors"/>
    <property type="evidence" value="ECO:0007669"/>
    <property type="project" value="InterPro"/>
</dbReference>
<evidence type="ECO:0000256" key="1">
    <source>
        <dbReference type="ARBA" id="ARBA00007358"/>
    </source>
</evidence>
<evidence type="ECO:0000256" key="5">
    <source>
        <dbReference type="PIRSR" id="PIRSR000112-3"/>
    </source>
</evidence>
<dbReference type="Pfam" id="PF00465">
    <property type="entry name" value="Fe-ADH"/>
    <property type="match status" value="1"/>
</dbReference>
<feature type="binding site" evidence="4">
    <location>
        <position position="264"/>
    </location>
    <ligand>
        <name>glycerol</name>
        <dbReference type="ChEBI" id="CHEBI:17754"/>
    </ligand>
</feature>
<proteinExistence type="inferred from homology"/>
<feature type="binding site" evidence="4">
    <location>
        <position position="281"/>
    </location>
    <ligand>
        <name>glycerol</name>
        <dbReference type="ChEBI" id="CHEBI:17754"/>
    </ligand>
</feature>
<feature type="binding site" evidence="4">
    <location>
        <position position="186"/>
    </location>
    <ligand>
        <name>glycerol</name>
        <dbReference type="ChEBI" id="CHEBI:17754"/>
    </ligand>
</feature>
<feature type="compositionally biased region" description="Polar residues" evidence="6">
    <location>
        <begin position="387"/>
        <end position="396"/>
    </location>
</feature>
<keyword evidence="3" id="KW-0560">Oxidoreductase</keyword>
<keyword evidence="5" id="KW-0520">NAD</keyword>
<feature type="binding site" evidence="5">
    <location>
        <position position="140"/>
    </location>
    <ligand>
        <name>NAD(+)</name>
        <dbReference type="ChEBI" id="CHEBI:57540"/>
    </ligand>
</feature>
<dbReference type="GO" id="GO:0046872">
    <property type="term" value="F:metal ion binding"/>
    <property type="evidence" value="ECO:0007669"/>
    <property type="project" value="UniProtKB-KW"/>
</dbReference>
<evidence type="ECO:0000313" key="8">
    <source>
        <dbReference type="EMBL" id="MYG38321.1"/>
    </source>
</evidence>
<sequence length="396" mass="42223">MADVSPFTPAVARSVDLAAIHAIAPQRVVRGPSALRAALPHVRALTQRPVLLGRSPAVAPHRQALAQQLQLPESRQLLLRHDCCDRDLLWLETAIHQLEADGVIALGGGKVLDAGKLLAHRCGLPCVTIPASAATCAGWTALANVYSEAGAFIHDVSLDRCPELLVFDHQLIATAPARTMASGVADAMAKWYEASSSSGQSQDALVRQAVEQARLLRDQLLLECEDALAHPGGAAWGRVVESCGLTAGLIGGLGGARCRTAAAHAVHNGLTQLAPCRHWLHGEKVAVGILVQLRLEQVVGGQPLAAVARDQLLRVYGKLGLPTSLAELGLWELDAARLEVVCRFTCRKGSDLHHLPFAVTPAQLEEALRFCAQPRPTPRPVQPRGQDQPTPWSILS</sequence>
<feature type="binding site" evidence="5">
    <location>
        <begin position="109"/>
        <end position="113"/>
    </location>
    <ligand>
        <name>NAD(+)</name>
        <dbReference type="ChEBI" id="CHEBI:57540"/>
    </ligand>
</feature>
<dbReference type="SUPFAM" id="SSF56796">
    <property type="entry name" value="Dehydroquinate synthase-like"/>
    <property type="match status" value="1"/>
</dbReference>
<gene>
    <name evidence="8" type="ORF">F4162_04890</name>
</gene>
<dbReference type="InterPro" id="IPR016205">
    <property type="entry name" value="Glycerol_DH"/>
</dbReference>
<dbReference type="Gene3D" id="3.40.50.1970">
    <property type="match status" value="1"/>
</dbReference>
<dbReference type="PROSITE" id="PS00913">
    <property type="entry name" value="ADH_IRON_1"/>
    <property type="match status" value="1"/>
</dbReference>
<protein>
    <submittedName>
        <fullName evidence="8">Iron-containing alcohol dehydrogenase family protein</fullName>
    </submittedName>
</protein>
<dbReference type="InterPro" id="IPR018211">
    <property type="entry name" value="ADH_Fe_CS"/>
</dbReference>
<dbReference type="PIRSF" id="PIRSF000112">
    <property type="entry name" value="Glycerol_dehydrogenase"/>
    <property type="match status" value="1"/>
</dbReference>
<keyword evidence="2 4" id="KW-0479">Metal-binding</keyword>
<evidence type="ECO:0000256" key="2">
    <source>
        <dbReference type="ARBA" id="ARBA00022723"/>
    </source>
</evidence>
<dbReference type="PANTHER" id="PTHR43616:SF3">
    <property type="entry name" value="HYDROXYCARBOXYLATE DEHYDROGENASE A"/>
    <property type="match status" value="1"/>
</dbReference>
<dbReference type="EMBL" id="VYDO01000159">
    <property type="protein sequence ID" value="MYG38321.1"/>
    <property type="molecule type" value="Genomic_DNA"/>
</dbReference>
<comment type="cofactor">
    <cofactor evidence="4">
        <name>Zn(2+)</name>
        <dbReference type="ChEBI" id="CHEBI:29105"/>
    </cofactor>
    <text evidence="4">Binds 1 zinc ion per subunit.</text>
</comment>
<comment type="caution">
    <text evidence="8">The sequence shown here is derived from an EMBL/GenBank/DDBJ whole genome shotgun (WGS) entry which is preliminary data.</text>
</comment>
<evidence type="ECO:0000256" key="3">
    <source>
        <dbReference type="ARBA" id="ARBA00023002"/>
    </source>
</evidence>
<keyword evidence="4" id="KW-0862">Zinc</keyword>
<feature type="binding site" evidence="5">
    <location>
        <position position="142"/>
    </location>
    <ligand>
        <name>NAD(+)</name>
        <dbReference type="ChEBI" id="CHEBI:57540"/>
    </ligand>
</feature>
<name>A0A6B1F5T9_9SYNE</name>
<reference evidence="8" key="1">
    <citation type="submission" date="2019-09" db="EMBL/GenBank/DDBJ databases">
        <title>Characterisation of the sponge microbiome using genome-centric metagenomics.</title>
        <authorList>
            <person name="Engelberts J.P."/>
            <person name="Robbins S.J."/>
            <person name="De Goeij J.M."/>
            <person name="Aranda M."/>
            <person name="Bell S.C."/>
            <person name="Webster N.S."/>
        </authorList>
    </citation>
    <scope>NUCLEOTIDE SEQUENCE</scope>
    <source>
        <strain evidence="8">SB0676_bin_10</strain>
    </source>
</reference>
<feature type="domain" description="Alcohol dehydrogenase iron-type/glycerol dehydrogenase GldA" evidence="7">
    <location>
        <begin position="25"/>
        <end position="168"/>
    </location>
</feature>
<accession>A0A6B1F5T9</accession>
<comment type="similarity">
    <text evidence="1">Belongs to the iron-containing alcohol dehydrogenase family.</text>
</comment>
<dbReference type="Gene3D" id="1.20.1090.10">
    <property type="entry name" value="Dehydroquinate synthase-like - alpha domain"/>
    <property type="match status" value="1"/>
</dbReference>
<evidence type="ECO:0000256" key="6">
    <source>
        <dbReference type="SAM" id="MobiDB-lite"/>
    </source>
</evidence>
<feature type="binding site" evidence="5">
    <location>
        <position position="146"/>
    </location>
    <ligand>
        <name>NAD(+)</name>
        <dbReference type="ChEBI" id="CHEBI:57540"/>
    </ligand>
</feature>
<evidence type="ECO:0000256" key="4">
    <source>
        <dbReference type="PIRSR" id="PIRSR000112-1"/>
    </source>
</evidence>
<organism evidence="8">
    <name type="scientific">Synechococcus sp. SB0676_bin_10</name>
    <dbReference type="NCBI Taxonomy" id="2604869"/>
    <lineage>
        <taxon>Bacteria</taxon>
        <taxon>Bacillati</taxon>
        <taxon>Cyanobacteriota</taxon>
        <taxon>Cyanophyceae</taxon>
        <taxon>Synechococcales</taxon>
        <taxon>Synechococcaceae</taxon>
        <taxon>Synechococcus</taxon>
    </lineage>
</organism>
<feature type="region of interest" description="Disordered" evidence="6">
    <location>
        <begin position="374"/>
        <end position="396"/>
    </location>
</feature>
<dbReference type="PANTHER" id="PTHR43616">
    <property type="entry name" value="GLYCEROL DEHYDROGENASE"/>
    <property type="match status" value="1"/>
</dbReference>
<dbReference type="AlphaFoldDB" id="A0A6B1F5T9"/>
<dbReference type="InterPro" id="IPR001670">
    <property type="entry name" value="ADH_Fe/GldA"/>
</dbReference>
<evidence type="ECO:0000259" key="7">
    <source>
        <dbReference type="Pfam" id="PF00465"/>
    </source>
</evidence>